<proteinExistence type="predicted"/>
<dbReference type="Gene3D" id="1.10.510.10">
    <property type="entry name" value="Transferase(Phosphotransferase) domain 1"/>
    <property type="match status" value="1"/>
</dbReference>
<keyword evidence="9" id="KW-1185">Reference proteome</keyword>
<dbReference type="InterPro" id="IPR000719">
    <property type="entry name" value="Prot_kinase_dom"/>
</dbReference>
<dbReference type="InterPro" id="IPR016024">
    <property type="entry name" value="ARM-type_fold"/>
</dbReference>
<feature type="region of interest" description="Disordered" evidence="6">
    <location>
        <begin position="589"/>
        <end position="614"/>
    </location>
</feature>
<dbReference type="PANTHER" id="PTHR48016">
    <property type="entry name" value="MAP KINASE KINASE KINASE SSK2-RELATED-RELATED"/>
    <property type="match status" value="1"/>
</dbReference>
<keyword evidence="1 8" id="KW-0808">Transferase</keyword>
<dbReference type="GO" id="GO:0004709">
    <property type="term" value="F:MAP kinase kinase kinase activity"/>
    <property type="evidence" value="ECO:0007669"/>
    <property type="project" value="TreeGrafter"/>
</dbReference>
<feature type="region of interest" description="Disordered" evidence="6">
    <location>
        <begin position="419"/>
        <end position="441"/>
    </location>
</feature>
<feature type="domain" description="Protein kinase" evidence="7">
    <location>
        <begin position="7"/>
        <end position="304"/>
    </location>
</feature>
<sequence>MTAVQQYQLGDCIGKGAFGTVYRGLNLENGQVVAVKQIPLHSVSRPSARPVAAGAHADATLHRAPDSSSQSLSSCLAEITLLKKLQHNNIVQYLGFVQTDEHLYQILEYCENGSLRSIYKRFGKFPENLIAVYLRQVLLGLNYLHNQGIIHRDIKGANVLTTKTGQVKLADFGISTLMGEETSVLTAVSTLSLTNRAGSASGKSERHQSVGSPYWMAPEVIELNGATTASDIWSLGCTIIELLQAEPPHSQLSTMAALFRMVQDDHPPWPATISPRVAHFLRQCFHKQPHQRATAKALLQHPWIVQASRASPVPQPADLVDEGQGTFSQDIQTVMAWNDQLQQVLKSHTTPPRPSKASLTSPSQGTATDSLYAKSTRRDIARYRSPDAKEERWDQDFDNLTNLTPSNLRPADRLFKLTLSPSPTASEGPPSCVTSPTHRPLYGARQVGNISAAASPTRHDCRHPLSPPPRQIGPSALLPSVSRSNHSLLQDNWDNDYDISQHDLLARLDSNDALSAASRHTPLLLSRSSFDSHREDQSPSSTLLPFHTLSRTGSSAMSKRTLTALSPLLASSSPSDPFASHDRTLASPALPAQALKPPTGRAHRRDSASPAIPPKPFPSLAAVFEPNDTPLAVKPAEWPLGDCVGPPLSRPNQLARHKDHDQDVGLEIPDDTVLSNERLHHLTQERARARARAQSMGALTRPARLPSKRVPSSTAVVPSALSQAPIVNPQRSFDRPPLPASPALNTSSSTVSWDSAVDLSPTVSLAVDPAKRLLTELDQLVATLCHEETTADTVVATCHTLSDWLTHHSAASPYFTERLAWLTVFQRVHVRTPTAVLLAVVTLVNQLLTLQPTLGSTVCHSGGLVALMRVLDGNGYCQYPRELCLELGFFIKQICLNEAQECLSAFCVAQGPRYLLKLLRLDANASPKQSELVWMTVDVLLRLVEAVRQGHITPSAEVIVHALVLHGGLDPLTQAFYRFAADQREPNYLHKMAIILDYIAGASIFARDQCGQLAIVKRVVKTVRVLPTPTLLLVLRFLNHLASSPANLTTLIEVKLLESLVALFKHDTGRSTTVLLEAICALLFRLCHLSAERQQRAIRAGALVYWIRLAQTSPTFRPYTVPLLTEVCQDLVPLHYNADATTIADWVTYCIQRLDKYGAWALSVTLLEDRPWCTHALDMMTALYQLMPHAIQHDIGQCRVEIRLIALLSSFTPTDPTVDPMVGSLLKATRMCPPLATHLAMHLETLYPLEAGGRTSSFEHLPTSLSRPNLVTSLGSMLGVSGTSEDTLGSDVLESNPRTISLLVLLLALMQGAKPTIQVTVLKVLWLLLQYQHSTSPSPQSAHESCYHEIGALASTSPSVLVQGIAQQVLGWIRENH</sequence>
<dbReference type="SUPFAM" id="SSF56112">
    <property type="entry name" value="Protein kinase-like (PK-like)"/>
    <property type="match status" value="1"/>
</dbReference>
<keyword evidence="3 8" id="KW-0418">Kinase</keyword>
<evidence type="ECO:0000256" key="2">
    <source>
        <dbReference type="ARBA" id="ARBA00022741"/>
    </source>
</evidence>
<dbReference type="EC" id="2.7.11.1" evidence="8"/>
<feature type="region of interest" description="Disordered" evidence="6">
    <location>
        <begin position="453"/>
        <end position="479"/>
    </location>
</feature>
<evidence type="ECO:0000313" key="8">
    <source>
        <dbReference type="EMBL" id="KAJ1983690.1"/>
    </source>
</evidence>
<dbReference type="InterPro" id="IPR008271">
    <property type="entry name" value="Ser/Thr_kinase_AS"/>
</dbReference>
<dbReference type="Proteomes" id="UP001151582">
    <property type="component" value="Unassembled WGS sequence"/>
</dbReference>
<evidence type="ECO:0000256" key="5">
    <source>
        <dbReference type="PROSITE-ProRule" id="PRU10141"/>
    </source>
</evidence>
<organism evidence="8 9">
    <name type="scientific">Dimargaris verticillata</name>
    <dbReference type="NCBI Taxonomy" id="2761393"/>
    <lineage>
        <taxon>Eukaryota</taxon>
        <taxon>Fungi</taxon>
        <taxon>Fungi incertae sedis</taxon>
        <taxon>Zoopagomycota</taxon>
        <taxon>Kickxellomycotina</taxon>
        <taxon>Dimargaritomycetes</taxon>
        <taxon>Dimargaritales</taxon>
        <taxon>Dimargaritaceae</taxon>
        <taxon>Dimargaris</taxon>
    </lineage>
</organism>
<evidence type="ECO:0000256" key="6">
    <source>
        <dbReference type="SAM" id="MobiDB-lite"/>
    </source>
</evidence>
<gene>
    <name evidence="8" type="primary">CDC15_1</name>
    <name evidence="8" type="ORF">H4R34_001118</name>
</gene>
<evidence type="ECO:0000313" key="9">
    <source>
        <dbReference type="Proteomes" id="UP001151582"/>
    </source>
</evidence>
<reference evidence="8" key="1">
    <citation type="submission" date="2022-07" db="EMBL/GenBank/DDBJ databases">
        <title>Phylogenomic reconstructions and comparative analyses of Kickxellomycotina fungi.</title>
        <authorList>
            <person name="Reynolds N.K."/>
            <person name="Stajich J.E."/>
            <person name="Barry K."/>
            <person name="Grigoriev I.V."/>
            <person name="Crous P."/>
            <person name="Smith M.E."/>
        </authorList>
    </citation>
    <scope>NUCLEOTIDE SEQUENCE</scope>
    <source>
        <strain evidence="8">RSA 567</strain>
    </source>
</reference>
<dbReference type="Gene3D" id="1.25.10.10">
    <property type="entry name" value="Leucine-rich Repeat Variant"/>
    <property type="match status" value="1"/>
</dbReference>
<name>A0A9W8BC10_9FUNG</name>
<dbReference type="Pfam" id="PF00069">
    <property type="entry name" value="Pkinase"/>
    <property type="match status" value="1"/>
</dbReference>
<dbReference type="CDD" id="cd06627">
    <property type="entry name" value="STKc_Cdc7_like"/>
    <property type="match status" value="1"/>
</dbReference>
<comment type="caution">
    <text evidence="8">The sequence shown here is derived from an EMBL/GenBank/DDBJ whole genome shotgun (WGS) entry which is preliminary data.</text>
</comment>
<protein>
    <submittedName>
        <fullName evidence="8">Protein kinase of the Mitotic Exit Network</fullName>
        <ecNumber evidence="8">2.7.11.1</ecNumber>
    </submittedName>
</protein>
<evidence type="ECO:0000256" key="3">
    <source>
        <dbReference type="ARBA" id="ARBA00022777"/>
    </source>
</evidence>
<evidence type="ECO:0000256" key="4">
    <source>
        <dbReference type="ARBA" id="ARBA00022840"/>
    </source>
</evidence>
<dbReference type="InterPro" id="IPR011009">
    <property type="entry name" value="Kinase-like_dom_sf"/>
</dbReference>
<evidence type="ECO:0000259" key="7">
    <source>
        <dbReference type="PROSITE" id="PS50011"/>
    </source>
</evidence>
<accession>A0A9W8BC10</accession>
<feature type="region of interest" description="Disordered" evidence="6">
    <location>
        <begin position="727"/>
        <end position="748"/>
    </location>
</feature>
<feature type="binding site" evidence="5">
    <location>
        <position position="36"/>
    </location>
    <ligand>
        <name>ATP</name>
        <dbReference type="ChEBI" id="CHEBI:30616"/>
    </ligand>
</feature>
<dbReference type="GO" id="GO:0005524">
    <property type="term" value="F:ATP binding"/>
    <property type="evidence" value="ECO:0007669"/>
    <property type="project" value="UniProtKB-UniRule"/>
</dbReference>
<feature type="compositionally biased region" description="Polar residues" evidence="6">
    <location>
        <begin position="357"/>
        <end position="369"/>
    </location>
</feature>
<keyword evidence="4 5" id="KW-0067">ATP-binding</keyword>
<evidence type="ECO:0000256" key="1">
    <source>
        <dbReference type="ARBA" id="ARBA00022679"/>
    </source>
</evidence>
<dbReference type="InterPro" id="IPR050538">
    <property type="entry name" value="MAP_kinase_kinase_kinase"/>
</dbReference>
<dbReference type="OrthoDB" id="8693905at2759"/>
<dbReference type="PANTHER" id="PTHR48016:SF4">
    <property type="entry name" value="PROTEIN KINASE DOMAIN-CONTAINING PROTEIN"/>
    <property type="match status" value="1"/>
</dbReference>
<keyword evidence="2 5" id="KW-0547">Nucleotide-binding</keyword>
<feature type="region of interest" description="Disordered" evidence="6">
    <location>
        <begin position="345"/>
        <end position="391"/>
    </location>
</feature>
<dbReference type="GO" id="GO:0005737">
    <property type="term" value="C:cytoplasm"/>
    <property type="evidence" value="ECO:0007669"/>
    <property type="project" value="TreeGrafter"/>
</dbReference>
<dbReference type="SUPFAM" id="SSF48371">
    <property type="entry name" value="ARM repeat"/>
    <property type="match status" value="1"/>
</dbReference>
<dbReference type="PROSITE" id="PS50011">
    <property type="entry name" value="PROTEIN_KINASE_DOM"/>
    <property type="match status" value="1"/>
</dbReference>
<dbReference type="SMART" id="SM00220">
    <property type="entry name" value="S_TKc"/>
    <property type="match status" value="1"/>
</dbReference>
<dbReference type="InterPro" id="IPR017441">
    <property type="entry name" value="Protein_kinase_ATP_BS"/>
</dbReference>
<dbReference type="InterPro" id="IPR011989">
    <property type="entry name" value="ARM-like"/>
</dbReference>
<dbReference type="PROSITE" id="PS00108">
    <property type="entry name" value="PROTEIN_KINASE_ST"/>
    <property type="match status" value="1"/>
</dbReference>
<dbReference type="EMBL" id="JANBQB010000044">
    <property type="protein sequence ID" value="KAJ1983690.1"/>
    <property type="molecule type" value="Genomic_DNA"/>
</dbReference>
<feature type="compositionally biased region" description="Basic and acidic residues" evidence="6">
    <location>
        <begin position="376"/>
        <end position="391"/>
    </location>
</feature>
<dbReference type="PROSITE" id="PS00107">
    <property type="entry name" value="PROTEIN_KINASE_ATP"/>
    <property type="match status" value="1"/>
</dbReference>